<feature type="transmembrane region" description="Helical" evidence="6">
    <location>
        <begin position="118"/>
        <end position="144"/>
    </location>
</feature>
<feature type="transmembrane region" description="Helical" evidence="6">
    <location>
        <begin position="51"/>
        <end position="73"/>
    </location>
</feature>
<dbReference type="GeneID" id="79841173"/>
<dbReference type="CDD" id="cd16380">
    <property type="entry name" value="YitT_C"/>
    <property type="match status" value="1"/>
</dbReference>
<feature type="transmembrane region" description="Helical" evidence="6">
    <location>
        <begin position="12"/>
        <end position="31"/>
    </location>
</feature>
<evidence type="ECO:0000256" key="4">
    <source>
        <dbReference type="ARBA" id="ARBA00022989"/>
    </source>
</evidence>
<evidence type="ECO:0000256" key="5">
    <source>
        <dbReference type="ARBA" id="ARBA00023136"/>
    </source>
</evidence>
<keyword evidence="4 6" id="KW-1133">Transmembrane helix</keyword>
<comment type="caution">
    <text evidence="8">The sequence shown here is derived from an EMBL/GenBank/DDBJ whole genome shotgun (WGS) entry which is preliminary data.</text>
</comment>
<dbReference type="Proteomes" id="UP000241048">
    <property type="component" value="Unassembled WGS sequence"/>
</dbReference>
<proteinExistence type="predicted"/>
<dbReference type="Pfam" id="PF10035">
    <property type="entry name" value="DUF2179"/>
    <property type="match status" value="1"/>
</dbReference>
<gene>
    <name evidence="8" type="ORF">C7U56_14560</name>
</gene>
<dbReference type="PANTHER" id="PTHR33545:SF5">
    <property type="entry name" value="UPF0750 MEMBRANE PROTEIN YITT"/>
    <property type="match status" value="1"/>
</dbReference>
<evidence type="ECO:0000256" key="1">
    <source>
        <dbReference type="ARBA" id="ARBA00004651"/>
    </source>
</evidence>
<protein>
    <submittedName>
        <fullName evidence="8">YitT family protein</fullName>
    </submittedName>
</protein>
<dbReference type="Pfam" id="PF02588">
    <property type="entry name" value="YitT_membrane"/>
    <property type="match status" value="1"/>
</dbReference>
<evidence type="ECO:0000313" key="8">
    <source>
        <dbReference type="EMBL" id="PST35716.1"/>
    </source>
</evidence>
<dbReference type="InterPro" id="IPR019264">
    <property type="entry name" value="DUF2179"/>
</dbReference>
<dbReference type="PIRSF" id="PIRSF006483">
    <property type="entry name" value="Membrane_protein_YitT"/>
    <property type="match status" value="1"/>
</dbReference>
<evidence type="ECO:0000256" key="6">
    <source>
        <dbReference type="SAM" id="Phobius"/>
    </source>
</evidence>
<keyword evidence="3 6" id="KW-0812">Transmembrane</keyword>
<evidence type="ECO:0000259" key="7">
    <source>
        <dbReference type="Pfam" id="PF10035"/>
    </source>
</evidence>
<dbReference type="AlphaFoldDB" id="A0A2T3FKB9"/>
<evidence type="ECO:0000256" key="3">
    <source>
        <dbReference type="ARBA" id="ARBA00022692"/>
    </source>
</evidence>
<keyword evidence="9" id="KW-1185">Reference proteome</keyword>
<feature type="transmembrane region" description="Helical" evidence="6">
    <location>
        <begin position="85"/>
        <end position="106"/>
    </location>
</feature>
<organism evidence="8 9">
    <name type="scientific">Clostridium fessum</name>
    <dbReference type="NCBI Taxonomy" id="2126740"/>
    <lineage>
        <taxon>Bacteria</taxon>
        <taxon>Bacillati</taxon>
        <taxon>Bacillota</taxon>
        <taxon>Clostridia</taxon>
        <taxon>Eubacteriales</taxon>
        <taxon>Clostridiaceae</taxon>
        <taxon>Clostridium</taxon>
    </lineage>
</organism>
<feature type="transmembrane region" description="Helical" evidence="6">
    <location>
        <begin position="156"/>
        <end position="187"/>
    </location>
</feature>
<dbReference type="InterPro" id="IPR051461">
    <property type="entry name" value="UPF0750_membrane"/>
</dbReference>
<dbReference type="Gene3D" id="3.30.70.120">
    <property type="match status" value="1"/>
</dbReference>
<dbReference type="GO" id="GO:0005886">
    <property type="term" value="C:plasma membrane"/>
    <property type="evidence" value="ECO:0007669"/>
    <property type="project" value="UniProtKB-SubCell"/>
</dbReference>
<dbReference type="RefSeq" id="WP_107001826.1">
    <property type="nucleotide sequence ID" value="NZ_CAUWBW010000014.1"/>
</dbReference>
<reference evidence="8 9" key="1">
    <citation type="submission" date="2018-03" db="EMBL/GenBank/DDBJ databases">
        <title>Lachnoclostridium SNUG30386 gen.nov., sp.nov., isolated from human faeces.</title>
        <authorList>
            <person name="Seo B."/>
            <person name="Jeon K."/>
            <person name="Ko G."/>
        </authorList>
    </citation>
    <scope>NUCLEOTIDE SEQUENCE [LARGE SCALE GENOMIC DNA]</scope>
    <source>
        <strain evidence="8 9">SNUG30386</strain>
    </source>
</reference>
<comment type="subcellular location">
    <subcellularLocation>
        <location evidence="1">Cell membrane</location>
        <topology evidence="1">Multi-pass membrane protein</topology>
    </subcellularLocation>
</comment>
<sequence>MEKYIGKYSVKDFLYLILGAFIYSIGTHSFIETANIAPGGAVGVALMLNHVTNLPVGRLTLMVNVPLLILAWFHLSRAFALRTAFACGICSVVLDYVIAPVFPVYMGDQLMGSLYGGILVGVGMAFIFLSGSTTGGSDVVGYLLQKKYPHVSIGRALMMIDGIILSTSIFVFGNVDAALFGLISLYAQTKVIDMIIYGNDAGSEASIVTKYPQKIAERVIKEIDRTVTLLPGKGGYSGEDTTVVLCTVRKTEFNRLKRIIAETDENAFVIVKETSGIFGLGFKDVAEAQQ</sequence>
<feature type="domain" description="DUF2179" evidence="7">
    <location>
        <begin position="225"/>
        <end position="279"/>
    </location>
</feature>
<keyword evidence="2" id="KW-1003">Cell membrane</keyword>
<dbReference type="InterPro" id="IPR003740">
    <property type="entry name" value="YitT"/>
</dbReference>
<dbReference type="EMBL" id="PYLO01000007">
    <property type="protein sequence ID" value="PST35716.1"/>
    <property type="molecule type" value="Genomic_DNA"/>
</dbReference>
<dbReference type="InterPro" id="IPR015867">
    <property type="entry name" value="N-reg_PII/ATP_PRibTrfase_C"/>
</dbReference>
<name>A0A2T3FKB9_9CLOT</name>
<accession>A0A2T3FKB9</accession>
<evidence type="ECO:0000313" key="9">
    <source>
        <dbReference type="Proteomes" id="UP000241048"/>
    </source>
</evidence>
<dbReference type="PANTHER" id="PTHR33545">
    <property type="entry name" value="UPF0750 MEMBRANE PROTEIN YITT-RELATED"/>
    <property type="match status" value="1"/>
</dbReference>
<keyword evidence="5 6" id="KW-0472">Membrane</keyword>
<evidence type="ECO:0000256" key="2">
    <source>
        <dbReference type="ARBA" id="ARBA00022475"/>
    </source>
</evidence>